<accession>A0A833N787</accession>
<dbReference type="Proteomes" id="UP000442694">
    <property type="component" value="Unassembled WGS sequence"/>
</dbReference>
<gene>
    <name evidence="3" type="ORF">GCL57_04600</name>
</gene>
<name>A0A833N787_9BACT</name>
<evidence type="ECO:0000259" key="2">
    <source>
        <dbReference type="Pfam" id="PF07179"/>
    </source>
</evidence>
<evidence type="ECO:0000313" key="4">
    <source>
        <dbReference type="Proteomes" id="UP000442694"/>
    </source>
</evidence>
<dbReference type="EMBL" id="WFLN01000005">
    <property type="protein sequence ID" value="KAB8031930.1"/>
    <property type="molecule type" value="Genomic_DNA"/>
</dbReference>
<proteinExistence type="predicted"/>
<evidence type="ECO:0000313" key="3">
    <source>
        <dbReference type="EMBL" id="KAB8031930.1"/>
    </source>
</evidence>
<dbReference type="AlphaFoldDB" id="A0A833N787"/>
<reference evidence="3 4" key="1">
    <citation type="submission" date="2019-10" db="EMBL/GenBank/DDBJ databases">
        <title>New genus of Silvanigrellaceae.</title>
        <authorList>
            <person name="Pitt A."/>
            <person name="Hahn M.W."/>
        </authorList>
    </citation>
    <scope>NUCLEOTIDE SEQUENCE [LARGE SCALE GENOMIC DNA]</scope>
    <source>
        <strain evidence="3 4">33A1-SZDP</strain>
    </source>
</reference>
<keyword evidence="4" id="KW-1185">Reference proteome</keyword>
<dbReference type="RefSeq" id="WP_152212105.1">
    <property type="nucleotide sequence ID" value="NZ_WFLN01000005.1"/>
</dbReference>
<comment type="caution">
    <text evidence="3">The sequence shown here is derived from an EMBL/GenBank/DDBJ whole genome shotgun (WGS) entry which is preliminary data.</text>
</comment>
<evidence type="ECO:0000256" key="1">
    <source>
        <dbReference type="SAM" id="MobiDB-lite"/>
    </source>
</evidence>
<dbReference type="Pfam" id="PF07179">
    <property type="entry name" value="SseB"/>
    <property type="match status" value="1"/>
</dbReference>
<organism evidence="3 4">
    <name type="scientific">Fluviispira multicolorata</name>
    <dbReference type="NCBI Taxonomy" id="2654512"/>
    <lineage>
        <taxon>Bacteria</taxon>
        <taxon>Pseudomonadati</taxon>
        <taxon>Bdellovibrionota</taxon>
        <taxon>Oligoflexia</taxon>
        <taxon>Silvanigrellales</taxon>
        <taxon>Silvanigrellaceae</taxon>
        <taxon>Fluviispira</taxon>
    </lineage>
</organism>
<feature type="region of interest" description="Disordered" evidence="1">
    <location>
        <begin position="1"/>
        <end position="43"/>
    </location>
</feature>
<feature type="compositionally biased region" description="Polar residues" evidence="1">
    <location>
        <begin position="14"/>
        <end position="25"/>
    </location>
</feature>
<sequence>MVLKNLFGKKDQTQKSAQSNVNPTENNDEVSSPQPSQPAEPQPAVHLEGAMLENARNDSPETRAKVYQELLFSDLLLALADTNSNETSEQTTADGKPEVNVAILSNAQGIQFAAAFTSAIAARRWRVDGGQYVSIRGQDVFKLLEPSPAEVIVINPGSAPFAVLNKVDYRQLAMGIVPQSQRSPVQVNVSPEQETQQQQQDGMQLAFPQDVFSDEQKQHTFHILSSIEKVEAAALGAILPPNAPQDSGWVRTVFLRISGVEENQEAVQNFCLKIRDSMRNNNELFQETQFEVGVMPDPNFWMAMHQNNFILLDKNPPEMPPKEESALI</sequence>
<protein>
    <recommendedName>
        <fullName evidence="2">SseB protein N-terminal domain-containing protein</fullName>
    </recommendedName>
</protein>
<dbReference type="InterPro" id="IPR009839">
    <property type="entry name" value="SseB_N"/>
</dbReference>
<feature type="domain" description="SseB protein N-terminal" evidence="2">
    <location>
        <begin position="51"/>
        <end position="159"/>
    </location>
</feature>